<name>A0AAV8WJT4_9CUCU</name>
<dbReference type="NCBIfam" id="TIGR00329">
    <property type="entry name" value="gcp_kae1"/>
    <property type="match status" value="1"/>
</dbReference>
<dbReference type="EMBL" id="JANEYF010005793">
    <property type="protein sequence ID" value="KAJ8926738.1"/>
    <property type="molecule type" value="Genomic_DNA"/>
</dbReference>
<keyword evidence="3 10" id="KW-0808">Transferase</keyword>
<comment type="cofactor">
    <cofactor evidence="10">
        <name>a divalent metal cation</name>
        <dbReference type="ChEBI" id="CHEBI:60240"/>
    </cofactor>
    <text evidence="10">Binds 1 divalent metal cation per subunit.</text>
</comment>
<dbReference type="SUPFAM" id="SSF53067">
    <property type="entry name" value="Actin-like ATPase domain"/>
    <property type="match status" value="1"/>
</dbReference>
<dbReference type="Pfam" id="PF00814">
    <property type="entry name" value="TsaD"/>
    <property type="match status" value="1"/>
</dbReference>
<dbReference type="InterPro" id="IPR022450">
    <property type="entry name" value="TsaD"/>
</dbReference>
<evidence type="ECO:0000256" key="2">
    <source>
        <dbReference type="ARBA" id="ARBA00012156"/>
    </source>
</evidence>
<keyword evidence="8 10" id="KW-0012">Acyltransferase</keyword>
<dbReference type="PANTHER" id="PTHR11735:SF6">
    <property type="entry name" value="TRNA N6-ADENOSINE THREONYLCARBAMOYLTRANSFERASE, MITOCHONDRIAL"/>
    <property type="match status" value="1"/>
</dbReference>
<dbReference type="FunFam" id="3.30.420.40:FF:000083">
    <property type="entry name" value="Probable tRNA N6-adenosine threonylcarbamoyltransferase, mitochondrial"/>
    <property type="match status" value="1"/>
</dbReference>
<evidence type="ECO:0000256" key="9">
    <source>
        <dbReference type="ARBA" id="ARBA00048117"/>
    </source>
</evidence>
<dbReference type="InterPro" id="IPR017861">
    <property type="entry name" value="KAE1/TsaD"/>
</dbReference>
<keyword evidence="5 10" id="KW-0479">Metal-binding</keyword>
<comment type="caution">
    <text evidence="12">The sequence shown here is derived from an EMBL/GenBank/DDBJ whole genome shotgun (WGS) entry which is preliminary data.</text>
</comment>
<evidence type="ECO:0000256" key="8">
    <source>
        <dbReference type="ARBA" id="ARBA00023315"/>
    </source>
</evidence>
<evidence type="ECO:0000313" key="12">
    <source>
        <dbReference type="EMBL" id="KAJ8926738.1"/>
    </source>
</evidence>
<sequence length="442" mass="49296">MVNVLGNNLKLILNNALFSNNMRFVYNTKINNLVSKFMCTGFCQQRFYSSKRGIILGIETSCDDTGCAIVDVEGNILGEALKSQHLIHLNNGGIIPPIAQDLHRKNIEHVVYEAIKVANVSFADIDAIATTVKPGLPLSLLIGLRYGKHLCREHKKPFMPIHHMEAHALTARMYDKNLQFPFLVLLISGGHCLLAVAEKVDKFLLLGESIDDAPGEAFDKMARRMKLKNIPEYSQLSGGQAVELAASKADDPLEYKFQIPLLQYKDCNFSLAGVKNQVLGHLIKEERKKDVLADGVIPGVNNLCAGFQLVVTRHLCHRVQRAMEYVSRKQLIPLDKKTLVVSGGAACNNFIAKGLTIICDELGYKIVRPPPKLCTDNGVMIAWNGVERWKENIGMFTDFEDIGIEKSSPLGERLIEDVANENIRCKWVKLSKLNYPQNKSDD</sequence>
<comment type="subcellular location">
    <subcellularLocation>
        <location evidence="1 10">Mitochondrion</location>
    </subcellularLocation>
</comment>
<evidence type="ECO:0000313" key="13">
    <source>
        <dbReference type="Proteomes" id="UP001162156"/>
    </source>
</evidence>
<dbReference type="CDD" id="cd24134">
    <property type="entry name" value="ASKHA_NBD_OSGEPL1_QRI7_euk"/>
    <property type="match status" value="1"/>
</dbReference>
<proteinExistence type="inferred from homology"/>
<keyword evidence="4 10" id="KW-0819">tRNA processing</keyword>
<dbReference type="Proteomes" id="UP001162156">
    <property type="component" value="Unassembled WGS sequence"/>
</dbReference>
<keyword evidence="7 10" id="KW-0496">Mitochondrion</keyword>
<comment type="subunit">
    <text evidence="10">Homodimer.</text>
</comment>
<dbReference type="PRINTS" id="PR00789">
    <property type="entry name" value="OSIALOPTASE"/>
</dbReference>
<dbReference type="InterPro" id="IPR043129">
    <property type="entry name" value="ATPase_NBD"/>
</dbReference>
<dbReference type="GO" id="GO:0002949">
    <property type="term" value="P:tRNA threonylcarbamoyladenosine modification"/>
    <property type="evidence" value="ECO:0007669"/>
    <property type="project" value="UniProtKB-UniRule"/>
</dbReference>
<comment type="catalytic activity">
    <reaction evidence="9 10">
        <text>L-threonylcarbamoyladenylate + adenosine(37) in tRNA = N(6)-L-threonylcarbamoyladenosine(37) in tRNA + AMP + H(+)</text>
        <dbReference type="Rhea" id="RHEA:37059"/>
        <dbReference type="Rhea" id="RHEA-COMP:10162"/>
        <dbReference type="Rhea" id="RHEA-COMP:10163"/>
        <dbReference type="ChEBI" id="CHEBI:15378"/>
        <dbReference type="ChEBI" id="CHEBI:73682"/>
        <dbReference type="ChEBI" id="CHEBI:74411"/>
        <dbReference type="ChEBI" id="CHEBI:74418"/>
        <dbReference type="ChEBI" id="CHEBI:456215"/>
        <dbReference type="EC" id="2.3.1.234"/>
    </reaction>
</comment>
<comment type="function">
    <text evidence="10">Required for the formation of a threonylcarbamoyl group on adenosine at position 37 (t(6)A37) in mitochondrial tRNAs that read codons beginning with adenine. Probably involved in the transfer of the threonylcarbamoyl moiety of threonylcarbamoyl-AMP (TC-AMP) to the N6 group of A37. Involved in mitochondrial genome maintenance.</text>
</comment>
<organism evidence="12 13">
    <name type="scientific">Rhamnusium bicolor</name>
    <dbReference type="NCBI Taxonomy" id="1586634"/>
    <lineage>
        <taxon>Eukaryota</taxon>
        <taxon>Metazoa</taxon>
        <taxon>Ecdysozoa</taxon>
        <taxon>Arthropoda</taxon>
        <taxon>Hexapoda</taxon>
        <taxon>Insecta</taxon>
        <taxon>Pterygota</taxon>
        <taxon>Neoptera</taxon>
        <taxon>Endopterygota</taxon>
        <taxon>Coleoptera</taxon>
        <taxon>Polyphaga</taxon>
        <taxon>Cucujiformia</taxon>
        <taxon>Chrysomeloidea</taxon>
        <taxon>Cerambycidae</taxon>
        <taxon>Lepturinae</taxon>
        <taxon>Rhagiini</taxon>
        <taxon>Rhamnusium</taxon>
    </lineage>
</organism>
<dbReference type="GO" id="GO:0061711">
    <property type="term" value="F:tRNA N(6)-L-threonylcarbamoyladenine synthase activity"/>
    <property type="evidence" value="ECO:0007669"/>
    <property type="project" value="UniProtKB-EC"/>
</dbReference>
<dbReference type="Gene3D" id="3.30.420.40">
    <property type="match status" value="2"/>
</dbReference>
<keyword evidence="13" id="KW-1185">Reference proteome</keyword>
<dbReference type="HAMAP" id="MF_01445">
    <property type="entry name" value="TsaD"/>
    <property type="match status" value="1"/>
</dbReference>
<evidence type="ECO:0000256" key="4">
    <source>
        <dbReference type="ARBA" id="ARBA00022694"/>
    </source>
</evidence>
<evidence type="ECO:0000256" key="3">
    <source>
        <dbReference type="ARBA" id="ARBA00022679"/>
    </source>
</evidence>
<evidence type="ECO:0000256" key="5">
    <source>
        <dbReference type="ARBA" id="ARBA00022723"/>
    </source>
</evidence>
<gene>
    <name evidence="12" type="ORF">NQ314_020855</name>
</gene>
<dbReference type="AlphaFoldDB" id="A0AAV8WJT4"/>
<evidence type="ECO:0000256" key="6">
    <source>
        <dbReference type="ARBA" id="ARBA00022946"/>
    </source>
</evidence>
<evidence type="ECO:0000259" key="11">
    <source>
        <dbReference type="Pfam" id="PF00814"/>
    </source>
</evidence>
<accession>A0AAV8WJT4</accession>
<evidence type="ECO:0000256" key="1">
    <source>
        <dbReference type="ARBA" id="ARBA00004173"/>
    </source>
</evidence>
<reference evidence="12" key="1">
    <citation type="journal article" date="2023" name="Insect Mol. Biol.">
        <title>Genome sequencing provides insights into the evolution of gene families encoding plant cell wall-degrading enzymes in longhorned beetles.</title>
        <authorList>
            <person name="Shin N.R."/>
            <person name="Okamura Y."/>
            <person name="Kirsch R."/>
            <person name="Pauchet Y."/>
        </authorList>
    </citation>
    <scope>NUCLEOTIDE SEQUENCE</scope>
    <source>
        <strain evidence="12">RBIC_L_NR</strain>
    </source>
</reference>
<dbReference type="InterPro" id="IPR000905">
    <property type="entry name" value="Gcp-like_dom"/>
</dbReference>
<dbReference type="GO" id="GO:0005739">
    <property type="term" value="C:mitochondrion"/>
    <property type="evidence" value="ECO:0007669"/>
    <property type="project" value="UniProtKB-SubCell"/>
</dbReference>
<evidence type="ECO:0000256" key="7">
    <source>
        <dbReference type="ARBA" id="ARBA00023128"/>
    </source>
</evidence>
<evidence type="ECO:0000256" key="10">
    <source>
        <dbReference type="HAMAP-Rule" id="MF_03179"/>
    </source>
</evidence>
<dbReference type="PANTHER" id="PTHR11735">
    <property type="entry name" value="TRNA N6-ADENOSINE THREONYLCARBAMOYLTRANSFERASE"/>
    <property type="match status" value="1"/>
</dbReference>
<comment type="similarity">
    <text evidence="10">Belongs to the KAE1 / TsaD family.</text>
</comment>
<feature type="domain" description="Gcp-like" evidence="11">
    <location>
        <begin position="76"/>
        <end position="383"/>
    </location>
</feature>
<dbReference type="GO" id="GO:0046872">
    <property type="term" value="F:metal ion binding"/>
    <property type="evidence" value="ECO:0007669"/>
    <property type="project" value="UniProtKB-KW"/>
</dbReference>
<protein>
    <recommendedName>
        <fullName evidence="2">N(6)-L-threonylcarbamoyladenine synthase</fullName>
        <ecNumber evidence="2">2.3.1.234</ecNumber>
    </recommendedName>
</protein>
<keyword evidence="6" id="KW-0809">Transit peptide</keyword>
<dbReference type="EC" id="2.3.1.234" evidence="2"/>